<organism evidence="3 4">
    <name type="scientific">Botrytis byssoidea</name>
    <dbReference type="NCBI Taxonomy" id="139641"/>
    <lineage>
        <taxon>Eukaryota</taxon>
        <taxon>Fungi</taxon>
        <taxon>Dikarya</taxon>
        <taxon>Ascomycota</taxon>
        <taxon>Pezizomycotina</taxon>
        <taxon>Leotiomycetes</taxon>
        <taxon>Helotiales</taxon>
        <taxon>Sclerotiniaceae</taxon>
        <taxon>Botrytis</taxon>
    </lineage>
</organism>
<dbReference type="Proteomes" id="UP000710849">
    <property type="component" value="Unassembled WGS sequence"/>
</dbReference>
<feature type="transmembrane region" description="Helical" evidence="2">
    <location>
        <begin position="6"/>
        <end position="26"/>
    </location>
</feature>
<keyword evidence="2" id="KW-1133">Transmembrane helix</keyword>
<feature type="region of interest" description="Disordered" evidence="1">
    <location>
        <begin position="51"/>
        <end position="86"/>
    </location>
</feature>
<dbReference type="RefSeq" id="XP_038729308.1">
    <property type="nucleotide sequence ID" value="XM_038879752.1"/>
</dbReference>
<comment type="caution">
    <text evidence="3">The sequence shown here is derived from an EMBL/GenBank/DDBJ whole genome shotgun (WGS) entry which is preliminary data.</text>
</comment>
<dbReference type="EMBL" id="RCSW01000021">
    <property type="protein sequence ID" value="KAF7931028.1"/>
    <property type="molecule type" value="Genomic_DNA"/>
</dbReference>
<protein>
    <submittedName>
        <fullName evidence="3">Uncharacterized protein</fullName>
    </submittedName>
</protein>
<evidence type="ECO:0000313" key="4">
    <source>
        <dbReference type="Proteomes" id="UP000710849"/>
    </source>
</evidence>
<gene>
    <name evidence="3" type="ORF">EAE97_009237</name>
</gene>
<dbReference type="AlphaFoldDB" id="A0A9P5LWG3"/>
<reference evidence="3 4" key="1">
    <citation type="journal article" date="2020" name="Genome Biol. Evol.">
        <title>Comparative genomics of Sclerotiniaceae.</title>
        <authorList>
            <person name="Valero Jimenez C.A."/>
            <person name="Steentjes M."/>
            <person name="Scholten O.E."/>
            <person name="Van Kan J.A.L."/>
        </authorList>
    </citation>
    <scope>NUCLEOTIDE SEQUENCE [LARGE SCALE GENOMIC DNA]</scope>
    <source>
        <strain evidence="3 4">MUCL 94</strain>
    </source>
</reference>
<sequence>MGQFPARIMLTLLIVGCTLFLLYYICQKLGEYHDDRLTRKVHDYEMERRERGSASFDGVDGDRGGGTAAARDIEDTTASGAGGALEGEDNGDIGLARTLPLEGYWFGSHFAVGGMSNNDVFYACGRRDLI</sequence>
<name>A0A9P5LWG3_9HELO</name>
<proteinExistence type="predicted"/>
<keyword evidence="4" id="KW-1185">Reference proteome</keyword>
<evidence type="ECO:0000256" key="2">
    <source>
        <dbReference type="SAM" id="Phobius"/>
    </source>
</evidence>
<dbReference type="GeneID" id="62152825"/>
<keyword evidence="2" id="KW-0472">Membrane</keyword>
<evidence type="ECO:0000256" key="1">
    <source>
        <dbReference type="SAM" id="MobiDB-lite"/>
    </source>
</evidence>
<evidence type="ECO:0000313" key="3">
    <source>
        <dbReference type="EMBL" id="KAF7931028.1"/>
    </source>
</evidence>
<accession>A0A9P5LWG3</accession>
<keyword evidence="2" id="KW-0812">Transmembrane</keyword>